<evidence type="ECO:0000313" key="2">
    <source>
        <dbReference type="EMBL" id="MBP2322850.1"/>
    </source>
</evidence>
<evidence type="ECO:0000313" key="3">
    <source>
        <dbReference type="Proteomes" id="UP001519332"/>
    </source>
</evidence>
<keyword evidence="1" id="KW-1133">Transmembrane helix</keyword>
<accession>A0ABS4TFK6</accession>
<feature type="transmembrane region" description="Helical" evidence="1">
    <location>
        <begin position="6"/>
        <end position="22"/>
    </location>
</feature>
<proteinExistence type="predicted"/>
<feature type="transmembrane region" description="Helical" evidence="1">
    <location>
        <begin position="99"/>
        <end position="120"/>
    </location>
</feature>
<name>A0ABS4TFK6_9PSEU</name>
<organism evidence="2 3">
    <name type="scientific">Kibdelosporangium banguiense</name>
    <dbReference type="NCBI Taxonomy" id="1365924"/>
    <lineage>
        <taxon>Bacteria</taxon>
        <taxon>Bacillati</taxon>
        <taxon>Actinomycetota</taxon>
        <taxon>Actinomycetes</taxon>
        <taxon>Pseudonocardiales</taxon>
        <taxon>Pseudonocardiaceae</taxon>
        <taxon>Kibdelosporangium</taxon>
    </lineage>
</organism>
<keyword evidence="1" id="KW-0472">Membrane</keyword>
<feature type="transmembrane region" description="Helical" evidence="1">
    <location>
        <begin position="34"/>
        <end position="60"/>
    </location>
</feature>
<protein>
    <submittedName>
        <fullName evidence="2">Phosphoglycerol transferase MdoB-like AlkP superfamily enzyme</fullName>
    </submittedName>
</protein>
<dbReference type="EMBL" id="JAGINW010000001">
    <property type="protein sequence ID" value="MBP2322850.1"/>
    <property type="molecule type" value="Genomic_DNA"/>
</dbReference>
<keyword evidence="1" id="KW-0812">Transmembrane</keyword>
<gene>
    <name evidence="2" type="ORF">JOF56_003235</name>
</gene>
<feature type="transmembrane region" description="Helical" evidence="1">
    <location>
        <begin position="66"/>
        <end position="92"/>
    </location>
</feature>
<dbReference type="Proteomes" id="UP001519332">
    <property type="component" value="Unassembled WGS sequence"/>
</dbReference>
<evidence type="ECO:0000256" key="1">
    <source>
        <dbReference type="SAM" id="Phobius"/>
    </source>
</evidence>
<dbReference type="RefSeq" id="WP_209638583.1">
    <property type="nucleotide sequence ID" value="NZ_JAGINW010000001.1"/>
</dbReference>
<sequence>MVSLPWGIGAEFALGAVLLLWLRRPEAVGRAAIFGPRGALVVLAAAMSFTAIAVVILLFSPARSETLFWLVAFPLGLLVACVLTMVFASFFAARTGSDVVAAVLLIAAVVGMSVVDWQIFRLQ</sequence>
<comment type="caution">
    <text evidence="2">The sequence shown here is derived from an EMBL/GenBank/DDBJ whole genome shotgun (WGS) entry which is preliminary data.</text>
</comment>
<keyword evidence="3" id="KW-1185">Reference proteome</keyword>
<reference evidence="2 3" key="1">
    <citation type="submission" date="2021-03" db="EMBL/GenBank/DDBJ databases">
        <title>Sequencing the genomes of 1000 actinobacteria strains.</title>
        <authorList>
            <person name="Klenk H.-P."/>
        </authorList>
    </citation>
    <scope>NUCLEOTIDE SEQUENCE [LARGE SCALE GENOMIC DNA]</scope>
    <source>
        <strain evidence="2 3">DSM 46670</strain>
    </source>
</reference>